<keyword evidence="1" id="KW-0472">Membrane</keyword>
<dbReference type="Proteomes" id="UP000283513">
    <property type="component" value="Unassembled WGS sequence"/>
</dbReference>
<dbReference type="PANTHER" id="PTHR31299:SF0">
    <property type="entry name" value="ESTERASE, PUTATIVE (AFU_ORTHOLOGUE AFUA_1G05850)-RELATED"/>
    <property type="match status" value="1"/>
</dbReference>
<dbReference type="SUPFAM" id="SSF159501">
    <property type="entry name" value="EreA/ChaN-like"/>
    <property type="match status" value="1"/>
</dbReference>
<protein>
    <submittedName>
        <fullName evidence="2">Erythromycin esterase family protein</fullName>
    </submittedName>
</protein>
<dbReference type="EMBL" id="QSHO01000023">
    <property type="protein sequence ID" value="RHC13054.1"/>
    <property type="molecule type" value="Genomic_DNA"/>
</dbReference>
<dbReference type="AlphaFoldDB" id="A0A3R6DXC5"/>
<dbReference type="Gene3D" id="1.20.1440.30">
    <property type="entry name" value="Biosynthetic Protein domain"/>
    <property type="match status" value="1"/>
</dbReference>
<sequence length="456" mass="51202">MKWQNIFPFVNIGVSNKKNRFGGDFMEKKNKKKKRTWILITAGMVLAGIVAAGSISSHFGGFGTGPCADTTEFAQYAEQVEDLKIPEKTKIVALGEASHGNAEFQQLKLSVFQNLVENAGIRAFALEGDYGGCEYVNRYIHGGEGTAEQAAAAIGFAIYRTDEMSDLISYMRKYNETAKDGDDLRFYGFDMQRWSYNLQYLIEACEKAGIDVTELKKLEDTEEQHSEYDVEQQSRVITEIKEELQKSDVKDIVQADHLADTLLQNISLGKVINSAVEGNVLRDQLMAENVLWILSMEEQRGNSCIFISGHNGHIERSGNYGTDNRVMGNILSDELGEGYFAIGTDFYKTNCNLPKNDGKRITHTFYSYDPLAKAAKKTGYDMSWLDFSKVPENSQLKEQITDHVSMGSLGEGYSAIFMGLFPRSYRTSQSPEKLYDGMIFVTDAHPIEIREEISEK</sequence>
<gene>
    <name evidence="2" type="ORF">DW856_18020</name>
</gene>
<evidence type="ECO:0000313" key="2">
    <source>
        <dbReference type="EMBL" id="RHC13054.1"/>
    </source>
</evidence>
<dbReference type="Gene3D" id="3.40.1660.10">
    <property type="entry name" value="EreA-like (biosynthetic domain)"/>
    <property type="match status" value="1"/>
</dbReference>
<proteinExistence type="predicted"/>
<keyword evidence="1" id="KW-0812">Transmembrane</keyword>
<keyword evidence="1" id="KW-1133">Transmembrane helix</keyword>
<accession>A0A3R6DXC5</accession>
<organism evidence="2 3">
    <name type="scientific">Roseburia intestinalis</name>
    <dbReference type="NCBI Taxonomy" id="166486"/>
    <lineage>
        <taxon>Bacteria</taxon>
        <taxon>Bacillati</taxon>
        <taxon>Bacillota</taxon>
        <taxon>Clostridia</taxon>
        <taxon>Lachnospirales</taxon>
        <taxon>Lachnospiraceae</taxon>
        <taxon>Roseburia</taxon>
    </lineage>
</organism>
<dbReference type="InterPro" id="IPR052036">
    <property type="entry name" value="Hydrolase/PRTase-associated"/>
</dbReference>
<dbReference type="Gene3D" id="3.30.1870.10">
    <property type="entry name" value="EreA-like, domain 2"/>
    <property type="match status" value="1"/>
</dbReference>
<dbReference type="CDD" id="cd14728">
    <property type="entry name" value="Ere-like"/>
    <property type="match status" value="1"/>
</dbReference>
<name>A0A3R6DXC5_9FIRM</name>
<dbReference type="GO" id="GO:0046677">
    <property type="term" value="P:response to antibiotic"/>
    <property type="evidence" value="ECO:0007669"/>
    <property type="project" value="InterPro"/>
</dbReference>
<dbReference type="PANTHER" id="PTHR31299">
    <property type="entry name" value="ESTERASE, PUTATIVE (AFU_ORTHOLOGUE AFUA_1G05850)-RELATED"/>
    <property type="match status" value="1"/>
</dbReference>
<dbReference type="Pfam" id="PF05139">
    <property type="entry name" value="Erythro_esteras"/>
    <property type="match status" value="1"/>
</dbReference>
<feature type="transmembrane region" description="Helical" evidence="1">
    <location>
        <begin position="36"/>
        <end position="55"/>
    </location>
</feature>
<evidence type="ECO:0000256" key="1">
    <source>
        <dbReference type="SAM" id="Phobius"/>
    </source>
</evidence>
<reference evidence="2 3" key="1">
    <citation type="submission" date="2018-08" db="EMBL/GenBank/DDBJ databases">
        <title>A genome reference for cultivated species of the human gut microbiota.</title>
        <authorList>
            <person name="Zou Y."/>
            <person name="Xue W."/>
            <person name="Luo G."/>
        </authorList>
    </citation>
    <scope>NUCLEOTIDE SEQUENCE [LARGE SCALE GENOMIC DNA]</scope>
    <source>
        <strain evidence="2 3">AM37-1AC</strain>
    </source>
</reference>
<evidence type="ECO:0000313" key="3">
    <source>
        <dbReference type="Proteomes" id="UP000283513"/>
    </source>
</evidence>
<comment type="caution">
    <text evidence="2">The sequence shown here is derived from an EMBL/GenBank/DDBJ whole genome shotgun (WGS) entry which is preliminary data.</text>
</comment>
<dbReference type="InterPro" id="IPR007815">
    <property type="entry name" value="Emycin_Estase"/>
</dbReference>